<dbReference type="Gene3D" id="1.10.1660.10">
    <property type="match status" value="1"/>
</dbReference>
<evidence type="ECO:0000259" key="2">
    <source>
        <dbReference type="PROSITE" id="PS50937"/>
    </source>
</evidence>
<dbReference type="GO" id="GO:0003700">
    <property type="term" value="F:DNA-binding transcription factor activity"/>
    <property type="evidence" value="ECO:0007669"/>
    <property type="project" value="InterPro"/>
</dbReference>
<dbReference type="eggNOG" id="COG0789">
    <property type="taxonomic scope" value="Bacteria"/>
</dbReference>
<evidence type="ECO:0000256" key="1">
    <source>
        <dbReference type="ARBA" id="ARBA00023125"/>
    </source>
</evidence>
<organism evidence="3 4">
    <name type="scientific">Streptacidiphilus jiangxiensis</name>
    <dbReference type="NCBI Taxonomy" id="235985"/>
    <lineage>
        <taxon>Bacteria</taxon>
        <taxon>Bacillati</taxon>
        <taxon>Actinomycetota</taxon>
        <taxon>Actinomycetes</taxon>
        <taxon>Kitasatosporales</taxon>
        <taxon>Streptomycetaceae</taxon>
        <taxon>Streptacidiphilus</taxon>
    </lineage>
</organism>
<dbReference type="InterPro" id="IPR000551">
    <property type="entry name" value="MerR-type_HTH_dom"/>
</dbReference>
<keyword evidence="1 3" id="KW-0238">DNA-binding</keyword>
<dbReference type="InterPro" id="IPR047057">
    <property type="entry name" value="MerR_fam"/>
</dbReference>
<gene>
    <name evidence="3" type="ORF">SAMN05414137_119137</name>
</gene>
<evidence type="ECO:0000313" key="3">
    <source>
        <dbReference type="EMBL" id="SEM15122.1"/>
    </source>
</evidence>
<dbReference type="OrthoDB" id="9802944at2"/>
<protein>
    <submittedName>
        <fullName evidence="3">DNA-binding transcriptional regulator, MerR family</fullName>
    </submittedName>
</protein>
<proteinExistence type="predicted"/>
<dbReference type="CDD" id="cd01109">
    <property type="entry name" value="HTH_YyaN"/>
    <property type="match status" value="1"/>
</dbReference>
<dbReference type="PRINTS" id="PR00040">
    <property type="entry name" value="HTHMERR"/>
</dbReference>
<dbReference type="GO" id="GO:0003677">
    <property type="term" value="F:DNA binding"/>
    <property type="evidence" value="ECO:0007669"/>
    <property type="project" value="UniProtKB-KW"/>
</dbReference>
<name>A0A1H7W0L6_STRJI</name>
<dbReference type="SMART" id="SM00422">
    <property type="entry name" value="HTH_MERR"/>
    <property type="match status" value="1"/>
</dbReference>
<dbReference type="AlphaFoldDB" id="A0A1H7W0L6"/>
<dbReference type="Proteomes" id="UP000183015">
    <property type="component" value="Unassembled WGS sequence"/>
</dbReference>
<sequence length="131" mass="14953">MSQAAVAGAEFEARYTIGEVAEQTGLSAHTLRWYERIGLLDHPARSHHGQRRFSDADLGWLAFLGNLRATGMPVAAMLRYTELVRTGDETRAERRQLLIEHREEVLARIRDLQTNLLVLDYKIDLYGQDCQ</sequence>
<dbReference type="Pfam" id="PF13411">
    <property type="entry name" value="MerR_1"/>
    <property type="match status" value="1"/>
</dbReference>
<dbReference type="SUPFAM" id="SSF46955">
    <property type="entry name" value="Putative DNA-binding domain"/>
    <property type="match status" value="1"/>
</dbReference>
<dbReference type="RefSeq" id="WP_042444704.1">
    <property type="nucleotide sequence ID" value="NZ_BBPN01000007.1"/>
</dbReference>
<dbReference type="EMBL" id="FOAZ01000019">
    <property type="protein sequence ID" value="SEM15122.1"/>
    <property type="molecule type" value="Genomic_DNA"/>
</dbReference>
<feature type="domain" description="HTH merR-type" evidence="2">
    <location>
        <begin position="14"/>
        <end position="83"/>
    </location>
</feature>
<dbReference type="PANTHER" id="PTHR30204:SF98">
    <property type="entry name" value="HTH-TYPE TRANSCRIPTIONAL REGULATOR ADHR"/>
    <property type="match status" value="1"/>
</dbReference>
<dbReference type="PROSITE" id="PS50937">
    <property type="entry name" value="HTH_MERR_2"/>
    <property type="match status" value="1"/>
</dbReference>
<dbReference type="PANTHER" id="PTHR30204">
    <property type="entry name" value="REDOX-CYCLING DRUG-SENSING TRANSCRIPTIONAL ACTIVATOR SOXR"/>
    <property type="match status" value="1"/>
</dbReference>
<reference evidence="4" key="1">
    <citation type="submission" date="2016-10" db="EMBL/GenBank/DDBJ databases">
        <authorList>
            <person name="Varghese N."/>
        </authorList>
    </citation>
    <scope>NUCLEOTIDE SEQUENCE [LARGE SCALE GENOMIC DNA]</scope>
    <source>
        <strain evidence="4">DSM 45096 / BCRC 16803 / CGMCC 4.1857 / CIP 109030 / JCM 12277 / KCTC 19219 / NBRC 100920 / 33214</strain>
    </source>
</reference>
<keyword evidence="4" id="KW-1185">Reference proteome</keyword>
<dbReference type="STRING" id="235985.SAMN05414137_119137"/>
<evidence type="ECO:0000313" key="4">
    <source>
        <dbReference type="Proteomes" id="UP000183015"/>
    </source>
</evidence>
<dbReference type="InterPro" id="IPR009061">
    <property type="entry name" value="DNA-bd_dom_put_sf"/>
</dbReference>
<dbReference type="PROSITE" id="PS00552">
    <property type="entry name" value="HTH_MERR_1"/>
    <property type="match status" value="1"/>
</dbReference>
<accession>A0A1H7W0L6</accession>